<evidence type="ECO:0000256" key="13">
    <source>
        <dbReference type="ARBA" id="ARBA00023180"/>
    </source>
</evidence>
<dbReference type="SUPFAM" id="SSF56112">
    <property type="entry name" value="Protein kinase-like (PK-like)"/>
    <property type="match status" value="1"/>
</dbReference>
<comment type="similarity">
    <text evidence="15">Belongs to the protein kinase superfamily.</text>
</comment>
<dbReference type="Proteomes" id="UP000006729">
    <property type="component" value="Chromosome 4"/>
</dbReference>
<keyword evidence="7 14" id="KW-0547">Nucleotide-binding</keyword>
<keyword evidence="13" id="KW-0325">Glycoprotein</keyword>
<dbReference type="FunFam" id="1.10.510.10:FF:000129">
    <property type="entry name" value="cysteine-rich receptor-like protein kinase 10"/>
    <property type="match status" value="1"/>
</dbReference>
<evidence type="ECO:0000256" key="5">
    <source>
        <dbReference type="ARBA" id="ARBA00022729"/>
    </source>
</evidence>
<accession>A0A2K2ANW8</accession>
<dbReference type="GO" id="GO:0009626">
    <property type="term" value="P:plant-type hypersensitive response"/>
    <property type="evidence" value="ECO:0000318"/>
    <property type="project" value="GO_Central"/>
</dbReference>
<dbReference type="GO" id="GO:0005886">
    <property type="term" value="C:plasma membrane"/>
    <property type="evidence" value="ECO:0000318"/>
    <property type="project" value="GO_Central"/>
</dbReference>
<evidence type="ECO:0000256" key="14">
    <source>
        <dbReference type="PROSITE-ProRule" id="PRU10141"/>
    </source>
</evidence>
<dbReference type="FunFam" id="3.30.200.20:FF:000727">
    <property type="entry name" value="Cysteine-rich RLK (RECEPTOR-like protein kinase) 23"/>
    <property type="match status" value="1"/>
</dbReference>
<feature type="domain" description="Protein kinase" evidence="17">
    <location>
        <begin position="75"/>
        <end position="350"/>
    </location>
</feature>
<dbReference type="GO" id="GO:0042742">
    <property type="term" value="P:defense response to bacterium"/>
    <property type="evidence" value="ECO:0000318"/>
    <property type="project" value="GO_Central"/>
</dbReference>
<reference evidence="18 19" key="1">
    <citation type="journal article" date="2006" name="Science">
        <title>The genome of black cottonwood, Populus trichocarpa (Torr. &amp; Gray).</title>
        <authorList>
            <person name="Tuskan G.A."/>
            <person name="Difazio S."/>
            <person name="Jansson S."/>
            <person name="Bohlmann J."/>
            <person name="Grigoriev I."/>
            <person name="Hellsten U."/>
            <person name="Putnam N."/>
            <person name="Ralph S."/>
            <person name="Rombauts S."/>
            <person name="Salamov A."/>
            <person name="Schein J."/>
            <person name="Sterck L."/>
            <person name="Aerts A."/>
            <person name="Bhalerao R.R."/>
            <person name="Bhalerao R.P."/>
            <person name="Blaudez D."/>
            <person name="Boerjan W."/>
            <person name="Brun A."/>
            <person name="Brunner A."/>
            <person name="Busov V."/>
            <person name="Campbell M."/>
            <person name="Carlson J."/>
            <person name="Chalot M."/>
            <person name="Chapman J."/>
            <person name="Chen G.L."/>
            <person name="Cooper D."/>
            <person name="Coutinho P.M."/>
            <person name="Couturier J."/>
            <person name="Covert S."/>
            <person name="Cronk Q."/>
            <person name="Cunningham R."/>
            <person name="Davis J."/>
            <person name="Degroeve S."/>
            <person name="Dejardin A."/>
            <person name="Depamphilis C."/>
            <person name="Detter J."/>
            <person name="Dirks B."/>
            <person name="Dubchak I."/>
            <person name="Duplessis S."/>
            <person name="Ehlting J."/>
            <person name="Ellis B."/>
            <person name="Gendler K."/>
            <person name="Goodstein D."/>
            <person name="Gribskov M."/>
            <person name="Grimwood J."/>
            <person name="Groover A."/>
            <person name="Gunter L."/>
            <person name="Hamberger B."/>
            <person name="Heinze B."/>
            <person name="Helariutta Y."/>
            <person name="Henrissat B."/>
            <person name="Holligan D."/>
            <person name="Holt R."/>
            <person name="Huang W."/>
            <person name="Islam-Faridi N."/>
            <person name="Jones S."/>
            <person name="Jones-Rhoades M."/>
            <person name="Jorgensen R."/>
            <person name="Joshi C."/>
            <person name="Kangasjarvi J."/>
            <person name="Karlsson J."/>
            <person name="Kelleher C."/>
            <person name="Kirkpatrick R."/>
            <person name="Kirst M."/>
            <person name="Kohler A."/>
            <person name="Kalluri U."/>
            <person name="Larimer F."/>
            <person name="Leebens-Mack J."/>
            <person name="Leple J.C."/>
            <person name="Locascio P."/>
            <person name="Lou Y."/>
            <person name="Lucas S."/>
            <person name="Martin F."/>
            <person name="Montanini B."/>
            <person name="Napoli C."/>
            <person name="Nelson D.R."/>
            <person name="Nelson C."/>
            <person name="Nieminen K."/>
            <person name="Nilsson O."/>
            <person name="Pereda V."/>
            <person name="Peter G."/>
            <person name="Philippe R."/>
            <person name="Pilate G."/>
            <person name="Poliakov A."/>
            <person name="Razumovskaya J."/>
            <person name="Richardson P."/>
            <person name="Rinaldi C."/>
            <person name="Ritland K."/>
            <person name="Rouze P."/>
            <person name="Ryaboy D."/>
            <person name="Schmutz J."/>
            <person name="Schrader J."/>
            <person name="Segerman B."/>
            <person name="Shin H."/>
            <person name="Siddiqui A."/>
            <person name="Sterky F."/>
            <person name="Terry A."/>
            <person name="Tsai C.J."/>
            <person name="Uberbacher E."/>
            <person name="Unneberg P."/>
            <person name="Vahala J."/>
            <person name="Wall K."/>
            <person name="Wessler S."/>
            <person name="Yang G."/>
            <person name="Yin T."/>
            <person name="Douglas C."/>
            <person name="Marra M."/>
            <person name="Sandberg G."/>
            <person name="Van de Peer Y."/>
            <person name="Rokhsar D."/>
        </authorList>
    </citation>
    <scope>NUCLEOTIDE SEQUENCE [LARGE SCALE GENOMIC DNA]</scope>
    <source>
        <strain evidence="19">cv. Nisqually</strain>
    </source>
</reference>
<evidence type="ECO:0000256" key="10">
    <source>
        <dbReference type="ARBA" id="ARBA00022989"/>
    </source>
</evidence>
<dbReference type="InterPro" id="IPR017441">
    <property type="entry name" value="Protein_kinase_ATP_BS"/>
</dbReference>
<evidence type="ECO:0000256" key="15">
    <source>
        <dbReference type="RuleBase" id="RU000304"/>
    </source>
</evidence>
<keyword evidence="9 14" id="KW-0067">ATP-binding</keyword>
<keyword evidence="12" id="KW-0675">Receptor</keyword>
<name>A0A2K2ANW8_POPTR</name>
<proteinExistence type="inferred from homology"/>
<dbReference type="GO" id="GO:0007165">
    <property type="term" value="P:signal transduction"/>
    <property type="evidence" value="ECO:0000318"/>
    <property type="project" value="GO_Central"/>
</dbReference>
<sequence length="403" mass="45364">MFLYAEKGGVPTVLIMAIVIPIAVSIALFSMCFCFLRRARKTRDYVPENDVGDEITTEESLQFDLSTIEAATNNFSADNKLGEGGFGEVYKGTLPNGQQIAVKRLSRNSGQGAAEFKNEVVLVAKLQHRNLVRVQGFCLEREEKILVYEFVSNKSLDFFLFDPERQGLLDWSRRYKIIGGIARGILYLHEDSRLRIIHRDLKASNILLDGDMNPKISDFGLARIFVVDQTQASTIRIVGTYGYMSPEYAMHGRFSVKSDVYSFGVLILEIITGKKNSSFYQTGGAVDLVSYVWKHWRDGTPLEVLDPTLTDTYSRNEVIRCIHIGLLCVQEDPAIRPAMATIILTLNSYSVTLPLPQEPAFFFHSTITDEVNISSKEFLLEESKSKSVAYSVDEDSITEVYPR</sequence>
<dbReference type="PROSITE" id="PS50011">
    <property type="entry name" value="PROTEIN_KINASE_DOM"/>
    <property type="match status" value="1"/>
</dbReference>
<keyword evidence="8" id="KW-0418">Kinase</keyword>
<evidence type="ECO:0000313" key="19">
    <source>
        <dbReference type="Proteomes" id="UP000006729"/>
    </source>
</evidence>
<dbReference type="PROSITE" id="PS00107">
    <property type="entry name" value="PROTEIN_KINASE_ATP"/>
    <property type="match status" value="1"/>
</dbReference>
<keyword evidence="5" id="KW-0732">Signal</keyword>
<dbReference type="PANTHER" id="PTHR27002">
    <property type="entry name" value="RECEPTOR-LIKE SERINE/THREONINE-PROTEIN KINASE SD1-8"/>
    <property type="match status" value="1"/>
</dbReference>
<dbReference type="InterPro" id="IPR011009">
    <property type="entry name" value="Kinase-like_dom_sf"/>
</dbReference>
<evidence type="ECO:0000259" key="17">
    <source>
        <dbReference type="PROSITE" id="PS50011"/>
    </source>
</evidence>
<dbReference type="InterPro" id="IPR008271">
    <property type="entry name" value="Ser/Thr_kinase_AS"/>
</dbReference>
<keyword evidence="3" id="KW-0808">Transferase</keyword>
<feature type="binding site" evidence="14">
    <location>
        <position position="103"/>
    </location>
    <ligand>
        <name>ATP</name>
        <dbReference type="ChEBI" id="CHEBI:30616"/>
    </ligand>
</feature>
<gene>
    <name evidence="18" type="ORF">POPTR_004G025500</name>
</gene>
<evidence type="ECO:0000256" key="7">
    <source>
        <dbReference type="ARBA" id="ARBA00022741"/>
    </source>
</evidence>
<evidence type="ECO:0000256" key="2">
    <source>
        <dbReference type="ARBA" id="ARBA00022527"/>
    </source>
</evidence>
<keyword evidence="19" id="KW-1185">Reference proteome</keyword>
<dbReference type="InParanoid" id="A0A2K2ANW8"/>
<keyword evidence="4 16" id="KW-0812">Transmembrane</keyword>
<organism evidence="18 19">
    <name type="scientific">Populus trichocarpa</name>
    <name type="common">Western balsam poplar</name>
    <name type="synonym">Populus balsamifera subsp. trichocarpa</name>
    <dbReference type="NCBI Taxonomy" id="3694"/>
    <lineage>
        <taxon>Eukaryota</taxon>
        <taxon>Viridiplantae</taxon>
        <taxon>Streptophyta</taxon>
        <taxon>Embryophyta</taxon>
        <taxon>Tracheophyta</taxon>
        <taxon>Spermatophyta</taxon>
        <taxon>Magnoliopsida</taxon>
        <taxon>eudicotyledons</taxon>
        <taxon>Gunneridae</taxon>
        <taxon>Pentapetalae</taxon>
        <taxon>rosids</taxon>
        <taxon>fabids</taxon>
        <taxon>Malpighiales</taxon>
        <taxon>Salicaceae</taxon>
        <taxon>Saliceae</taxon>
        <taxon>Populus</taxon>
    </lineage>
</organism>
<dbReference type="GO" id="GO:0005524">
    <property type="term" value="F:ATP binding"/>
    <property type="evidence" value="ECO:0007669"/>
    <property type="project" value="UniProtKB-UniRule"/>
</dbReference>
<dbReference type="GO" id="GO:0004674">
    <property type="term" value="F:protein serine/threonine kinase activity"/>
    <property type="evidence" value="ECO:0000318"/>
    <property type="project" value="GO_Central"/>
</dbReference>
<dbReference type="InterPro" id="IPR000719">
    <property type="entry name" value="Prot_kinase_dom"/>
</dbReference>
<evidence type="ECO:0000256" key="3">
    <source>
        <dbReference type="ARBA" id="ARBA00022679"/>
    </source>
</evidence>
<dbReference type="EMBL" id="CM009293">
    <property type="protein sequence ID" value="PNT39223.1"/>
    <property type="molecule type" value="Genomic_DNA"/>
</dbReference>
<dbReference type="InterPro" id="IPR001245">
    <property type="entry name" value="Ser-Thr/Tyr_kinase_cat_dom"/>
</dbReference>
<dbReference type="SMART" id="SM00220">
    <property type="entry name" value="S_TKc"/>
    <property type="match status" value="1"/>
</dbReference>
<evidence type="ECO:0000256" key="9">
    <source>
        <dbReference type="ARBA" id="ARBA00022840"/>
    </source>
</evidence>
<evidence type="ECO:0000256" key="1">
    <source>
        <dbReference type="ARBA" id="ARBA00004167"/>
    </source>
</evidence>
<evidence type="ECO:0000256" key="11">
    <source>
        <dbReference type="ARBA" id="ARBA00023136"/>
    </source>
</evidence>
<comment type="subcellular location">
    <subcellularLocation>
        <location evidence="1">Membrane</location>
        <topology evidence="1">Single-pass membrane protein</topology>
    </subcellularLocation>
</comment>
<keyword evidence="6" id="KW-0677">Repeat</keyword>
<keyword evidence="2 15" id="KW-0723">Serine/threonine-protein kinase</keyword>
<dbReference type="PROSITE" id="PS00108">
    <property type="entry name" value="PROTEIN_KINASE_ST"/>
    <property type="match status" value="1"/>
</dbReference>
<feature type="transmembrane region" description="Helical" evidence="16">
    <location>
        <begin position="12"/>
        <end position="36"/>
    </location>
</feature>
<dbReference type="AlphaFoldDB" id="A0A2K2ANW8"/>
<dbReference type="CDD" id="cd14066">
    <property type="entry name" value="STKc_IRAK"/>
    <property type="match status" value="1"/>
</dbReference>
<evidence type="ECO:0000256" key="6">
    <source>
        <dbReference type="ARBA" id="ARBA00022737"/>
    </source>
</evidence>
<dbReference type="Gene3D" id="3.30.200.20">
    <property type="entry name" value="Phosphorylase Kinase, domain 1"/>
    <property type="match status" value="1"/>
</dbReference>
<dbReference type="Gene3D" id="1.10.510.10">
    <property type="entry name" value="Transferase(Phosphotransferase) domain 1"/>
    <property type="match status" value="1"/>
</dbReference>
<evidence type="ECO:0000256" key="8">
    <source>
        <dbReference type="ARBA" id="ARBA00022777"/>
    </source>
</evidence>
<evidence type="ECO:0000256" key="12">
    <source>
        <dbReference type="ARBA" id="ARBA00023170"/>
    </source>
</evidence>
<evidence type="ECO:0000256" key="4">
    <source>
        <dbReference type="ARBA" id="ARBA00022692"/>
    </source>
</evidence>
<keyword evidence="10 16" id="KW-1133">Transmembrane helix</keyword>
<evidence type="ECO:0000313" key="18">
    <source>
        <dbReference type="EMBL" id="PNT39223.1"/>
    </source>
</evidence>
<dbReference type="Pfam" id="PF07714">
    <property type="entry name" value="PK_Tyr_Ser-Thr"/>
    <property type="match status" value="1"/>
</dbReference>
<protein>
    <recommendedName>
        <fullName evidence="17">Protein kinase domain-containing protein</fullName>
    </recommendedName>
</protein>
<evidence type="ECO:0000256" key="16">
    <source>
        <dbReference type="SAM" id="Phobius"/>
    </source>
</evidence>
<keyword evidence="11 16" id="KW-0472">Membrane</keyword>
<dbReference type="PANTHER" id="PTHR27002:SF1050">
    <property type="entry name" value="CYSTEINE-RICH RECEPTOR-LIKE PROTEIN KINASE 5"/>
    <property type="match status" value="1"/>
</dbReference>